<dbReference type="RefSeq" id="WP_246030627.1">
    <property type="nucleotide sequence ID" value="NZ_JAUFPJ010000005.1"/>
</dbReference>
<reference evidence="2 3" key="1">
    <citation type="submission" date="2019-03" db="EMBL/GenBank/DDBJ databases">
        <title>Genomic Encyclopedia of Type Strains, Phase IV (KMG-IV): sequencing the most valuable type-strain genomes for metagenomic binning, comparative biology and taxonomic classification.</title>
        <authorList>
            <person name="Goeker M."/>
        </authorList>
    </citation>
    <scope>NUCLEOTIDE SEQUENCE [LARGE SCALE GENOMIC DNA]</scope>
    <source>
        <strain evidence="2 3">DSM 25082</strain>
    </source>
</reference>
<dbReference type="Proteomes" id="UP000295357">
    <property type="component" value="Unassembled WGS sequence"/>
</dbReference>
<sequence length="224" mass="23679">MVSASAAGRVPVLHYVFDPLCGWCWGAAPLLQATAAQLPGLSLVLHGGGLFAGAARRPITPELRAYVQPHDRRIQALSGQPFGSGYTDGLLREPDALLDSEPPITAVLAASELGGAHVGLALLERVQRAHYVEGQRIAEPAVLLGLAREQGLDGAAFEAAYARLSGAATQAHLRESRALMQAGGVQGFPSLLLQAPDGRLLRLDHSRYYGDPQAWVQNLAQVLA</sequence>
<accession>A0A4R6NAF3</accession>
<dbReference type="EMBL" id="SNXE01000001">
    <property type="protein sequence ID" value="TDP12558.1"/>
    <property type="molecule type" value="Genomic_DNA"/>
</dbReference>
<gene>
    <name evidence="2" type="ORF">DFR39_10130</name>
</gene>
<comment type="caution">
    <text evidence="2">The sequence shown here is derived from an EMBL/GenBank/DDBJ whole genome shotgun (WGS) entry which is preliminary data.</text>
</comment>
<dbReference type="InterPro" id="IPR036249">
    <property type="entry name" value="Thioredoxin-like_sf"/>
</dbReference>
<feature type="domain" description="DSBA-like thioredoxin" evidence="1">
    <location>
        <begin position="15"/>
        <end position="193"/>
    </location>
</feature>
<evidence type="ECO:0000313" key="3">
    <source>
        <dbReference type="Proteomes" id="UP000295357"/>
    </source>
</evidence>
<evidence type="ECO:0000313" key="2">
    <source>
        <dbReference type="EMBL" id="TDP12558.1"/>
    </source>
</evidence>
<dbReference type="PANTHER" id="PTHR13887">
    <property type="entry name" value="GLUTATHIONE S-TRANSFERASE KAPPA"/>
    <property type="match status" value="1"/>
</dbReference>
<dbReference type="PANTHER" id="PTHR13887:SF51">
    <property type="entry name" value="DSBA FAMILY PROTEIN"/>
    <property type="match status" value="1"/>
</dbReference>
<dbReference type="CDD" id="cd03025">
    <property type="entry name" value="DsbA_FrnE_like"/>
    <property type="match status" value="1"/>
</dbReference>
<proteinExistence type="predicted"/>
<name>A0A4R6NAF3_9BURK</name>
<keyword evidence="3" id="KW-1185">Reference proteome</keyword>
<dbReference type="Gene3D" id="3.40.30.10">
    <property type="entry name" value="Glutaredoxin"/>
    <property type="match status" value="1"/>
</dbReference>
<dbReference type="SUPFAM" id="SSF52833">
    <property type="entry name" value="Thioredoxin-like"/>
    <property type="match status" value="1"/>
</dbReference>
<dbReference type="InterPro" id="IPR001853">
    <property type="entry name" value="DSBA-like_thioredoxin_dom"/>
</dbReference>
<protein>
    <recommendedName>
        <fullName evidence="1">DSBA-like thioredoxin domain-containing protein</fullName>
    </recommendedName>
</protein>
<evidence type="ECO:0000259" key="1">
    <source>
        <dbReference type="Pfam" id="PF01323"/>
    </source>
</evidence>
<organism evidence="2 3">
    <name type="scientific">Roseateles asaccharophilus</name>
    <dbReference type="NCBI Taxonomy" id="582607"/>
    <lineage>
        <taxon>Bacteria</taxon>
        <taxon>Pseudomonadati</taxon>
        <taxon>Pseudomonadota</taxon>
        <taxon>Betaproteobacteria</taxon>
        <taxon>Burkholderiales</taxon>
        <taxon>Sphaerotilaceae</taxon>
        <taxon>Roseateles</taxon>
    </lineage>
</organism>
<dbReference type="GO" id="GO:0016491">
    <property type="term" value="F:oxidoreductase activity"/>
    <property type="evidence" value="ECO:0007669"/>
    <property type="project" value="InterPro"/>
</dbReference>
<dbReference type="AlphaFoldDB" id="A0A4R6NAF3"/>
<dbReference type="Pfam" id="PF01323">
    <property type="entry name" value="DSBA"/>
    <property type="match status" value="1"/>
</dbReference>